<gene>
    <name evidence="9" type="primary">PAQR4_1</name>
    <name evidence="10" type="synonym">PAQR4_0</name>
    <name evidence="9" type="ORF">g.10211</name>
    <name evidence="10" type="ORF">g.10217</name>
</gene>
<protein>
    <submittedName>
        <fullName evidence="9">Progestin and adipoQ receptor family member 4</fullName>
    </submittedName>
</protein>
<feature type="transmembrane region" description="Helical" evidence="8">
    <location>
        <begin position="429"/>
        <end position="449"/>
    </location>
</feature>
<evidence type="ECO:0000256" key="8">
    <source>
        <dbReference type="SAM" id="Phobius"/>
    </source>
</evidence>
<evidence type="ECO:0000256" key="7">
    <source>
        <dbReference type="SAM" id="MobiDB-lite"/>
    </source>
</evidence>
<dbReference type="GO" id="GO:0046872">
    <property type="term" value="F:metal ion binding"/>
    <property type="evidence" value="ECO:0007669"/>
    <property type="project" value="UniProtKB-KW"/>
</dbReference>
<feature type="binding site" evidence="6">
    <location>
        <position position="407"/>
    </location>
    <ligand>
        <name>Zn(2+)</name>
        <dbReference type="ChEBI" id="CHEBI:29105"/>
    </ligand>
</feature>
<proteinExistence type="inferred from homology"/>
<feature type="binding site" evidence="6">
    <location>
        <position position="549"/>
    </location>
    <ligand>
        <name>Zn(2+)</name>
        <dbReference type="ChEBI" id="CHEBI:29105"/>
    </ligand>
</feature>
<dbReference type="GO" id="GO:0038023">
    <property type="term" value="F:signaling receptor activity"/>
    <property type="evidence" value="ECO:0007669"/>
    <property type="project" value="TreeGrafter"/>
</dbReference>
<feature type="region of interest" description="Disordered" evidence="7">
    <location>
        <begin position="259"/>
        <end position="294"/>
    </location>
</feature>
<feature type="transmembrane region" description="Helical" evidence="8">
    <location>
        <begin position="361"/>
        <end position="380"/>
    </location>
</feature>
<dbReference type="InterPro" id="IPR004254">
    <property type="entry name" value="AdipoR/HlyIII-related"/>
</dbReference>
<dbReference type="PANTHER" id="PTHR20855:SF138">
    <property type="entry name" value="PROGESTIN AND ADIPOQ RECEPTOR FAMILY MEMBER 4"/>
    <property type="match status" value="1"/>
</dbReference>
<evidence type="ECO:0000313" key="9">
    <source>
        <dbReference type="EMBL" id="JAD04411.1"/>
    </source>
</evidence>
<feature type="compositionally biased region" description="Low complexity" evidence="7">
    <location>
        <begin position="259"/>
        <end position="293"/>
    </location>
</feature>
<organism evidence="9">
    <name type="scientific">Zeugodacus cucurbitae</name>
    <name type="common">Melon fruit fly</name>
    <name type="synonym">Bactrocera cucurbitae</name>
    <dbReference type="NCBI Taxonomy" id="28588"/>
    <lineage>
        <taxon>Eukaryota</taxon>
        <taxon>Metazoa</taxon>
        <taxon>Ecdysozoa</taxon>
        <taxon>Arthropoda</taxon>
        <taxon>Hexapoda</taxon>
        <taxon>Insecta</taxon>
        <taxon>Pterygota</taxon>
        <taxon>Neoptera</taxon>
        <taxon>Endopterygota</taxon>
        <taxon>Diptera</taxon>
        <taxon>Brachycera</taxon>
        <taxon>Muscomorpha</taxon>
        <taxon>Tephritoidea</taxon>
        <taxon>Tephritidae</taxon>
        <taxon>Zeugodacus</taxon>
        <taxon>Zeugodacus</taxon>
    </lineage>
</organism>
<evidence type="ECO:0000256" key="1">
    <source>
        <dbReference type="ARBA" id="ARBA00004141"/>
    </source>
</evidence>
<comment type="similarity">
    <text evidence="2">Belongs to the ADIPOR family.</text>
</comment>
<dbReference type="PANTHER" id="PTHR20855">
    <property type="entry name" value="ADIPOR/PROGESTIN RECEPTOR-RELATED"/>
    <property type="match status" value="1"/>
</dbReference>
<keyword evidence="9" id="KW-0675">Receptor</keyword>
<keyword evidence="5 8" id="KW-0472">Membrane</keyword>
<evidence type="ECO:0000313" key="10">
    <source>
        <dbReference type="EMBL" id="JAD13455.1"/>
    </source>
</evidence>
<reference evidence="9" key="2">
    <citation type="journal article" date="2015" name="Gigascience">
        <title>Reconstructing a comprehensive transcriptome assembly of a white-pupal translocated strain of the pest fruit fly Bactrocera cucurbitae.</title>
        <authorList>
            <person name="Sim S.B."/>
            <person name="Calla B."/>
            <person name="Hall B."/>
            <person name="DeRego T."/>
            <person name="Geib S.M."/>
        </authorList>
    </citation>
    <scope>NUCLEOTIDE SEQUENCE</scope>
</reference>
<keyword evidence="6" id="KW-0479">Metal-binding</keyword>
<dbReference type="GO" id="GO:0016020">
    <property type="term" value="C:membrane"/>
    <property type="evidence" value="ECO:0007669"/>
    <property type="project" value="UniProtKB-SubCell"/>
</dbReference>
<feature type="region of interest" description="Disordered" evidence="7">
    <location>
        <begin position="162"/>
        <end position="181"/>
    </location>
</feature>
<keyword evidence="4 8" id="KW-1133">Transmembrane helix</keyword>
<evidence type="ECO:0000256" key="5">
    <source>
        <dbReference type="ARBA" id="ARBA00023136"/>
    </source>
</evidence>
<feature type="binding site" evidence="6">
    <location>
        <position position="553"/>
    </location>
    <ligand>
        <name>Zn(2+)</name>
        <dbReference type="ChEBI" id="CHEBI:29105"/>
    </ligand>
</feature>
<feature type="transmembrane region" description="Helical" evidence="8">
    <location>
        <begin position="456"/>
        <end position="473"/>
    </location>
</feature>
<dbReference type="AlphaFoldDB" id="A0A0A1X0J4"/>
<comment type="subcellular location">
    <subcellularLocation>
        <location evidence="1">Membrane</location>
        <topology evidence="1">Multi-pass membrane protein</topology>
    </subcellularLocation>
</comment>
<feature type="transmembrane region" description="Helical" evidence="8">
    <location>
        <begin position="387"/>
        <end position="409"/>
    </location>
</feature>
<evidence type="ECO:0000256" key="3">
    <source>
        <dbReference type="ARBA" id="ARBA00022692"/>
    </source>
</evidence>
<dbReference type="Pfam" id="PF03006">
    <property type="entry name" value="HlyIII"/>
    <property type="match status" value="1"/>
</dbReference>
<evidence type="ECO:0000256" key="4">
    <source>
        <dbReference type="ARBA" id="ARBA00022989"/>
    </source>
</evidence>
<dbReference type="EMBL" id="GBXI01009881">
    <property type="protein sequence ID" value="JAD04411.1"/>
    <property type="molecule type" value="Transcribed_RNA"/>
</dbReference>
<reference evidence="9" key="1">
    <citation type="submission" date="2014-11" db="EMBL/GenBank/DDBJ databases">
        <authorList>
            <person name="Geib S."/>
        </authorList>
    </citation>
    <scope>NUCLEOTIDE SEQUENCE</scope>
</reference>
<feature type="compositionally biased region" description="Polar residues" evidence="7">
    <location>
        <begin position="1"/>
        <end position="31"/>
    </location>
</feature>
<keyword evidence="3 8" id="KW-0812">Transmembrane</keyword>
<feature type="region of interest" description="Disordered" evidence="7">
    <location>
        <begin position="1"/>
        <end position="40"/>
    </location>
</feature>
<evidence type="ECO:0000256" key="6">
    <source>
        <dbReference type="PIRSR" id="PIRSR604254-1"/>
    </source>
</evidence>
<name>A0A0A1X0J4_ZEUCU</name>
<evidence type="ECO:0000256" key="2">
    <source>
        <dbReference type="ARBA" id="ARBA00007018"/>
    </source>
</evidence>
<sequence length="599" mass="65432">MQSAVDCNGTKNSNNGATTTTIMQSDITSTGSRDELLPRDVASPGGFTPTVLLTPVAMLEQTSVLRHRLQVGVGVGHSIGTSVMNYGCPATVGNTTHKVGSFAPHPIDMVEYLGSNAERISVTPAPSPQASPSKKKIGKNSVVISSKSISNTTPNTEFKLLSGQSNLSNSSSSSNSSSNSTISSVIATPISIKREMARRRALVVEGCIGGIDIDAAATISTSGDILALNGKERAERRDVLATRGLPLHTANEEHLALYTPTTPLTPCTSTPSKSSLSSSTSSLEPSTNSESTSIVRSTKLKSLATTTKSSAFNSNTQLQKWQDMPKYLQFNPYVLNGYRPLTTFKGCLWSLFCWHNETVNILTHAIPIFYILAIVPGLMPWEQEYRFLSFCHLFGSVAPWCGSFIYHLFMNIESGEHVYYTLLKLDMVGIWVSQSFGALPLVTATTFCFSPFWKWLIILSYCLLSLWGLYKALTASSPWQRRLCFALPFTMRSILTLFRTMDVWVGGSRIALSHVYLQDGVSILGGAIGALRIPEKWFPGFVDFYLNSHNIMHVLVVVAVYSMHKATIKDFEWMSATNCSAPINNTDILMNTFTSSVEL</sequence>
<accession>A0A0A1X0J4</accession>
<dbReference type="EMBL" id="GBXI01000837">
    <property type="protein sequence ID" value="JAD13455.1"/>
    <property type="molecule type" value="Transcribed_RNA"/>
</dbReference>
<keyword evidence="6" id="KW-0862">Zinc</keyword>